<reference evidence="1 2" key="1">
    <citation type="submission" date="2020-04" db="EMBL/GenBank/DDBJ databases">
        <title>Genome sequencing of novel species.</title>
        <authorList>
            <person name="Heo J."/>
            <person name="Kim S.-J."/>
            <person name="Kim J.-S."/>
            <person name="Hong S.-B."/>
            <person name="Kwon S.-W."/>
        </authorList>
    </citation>
    <scope>NUCLEOTIDE SEQUENCE [LARGE SCALE GENOMIC DNA]</scope>
    <source>
        <strain evidence="1 2">F39-2</strain>
    </source>
</reference>
<accession>A0A7L5E6R3</accession>
<dbReference type="Proteomes" id="UP000503278">
    <property type="component" value="Chromosome"/>
</dbReference>
<dbReference type="InterPro" id="IPR058512">
    <property type="entry name" value="DUF8199"/>
</dbReference>
<evidence type="ECO:0000313" key="2">
    <source>
        <dbReference type="Proteomes" id="UP000503278"/>
    </source>
</evidence>
<dbReference type="RefSeq" id="WP_169607185.1">
    <property type="nucleotide sequence ID" value="NZ_CP051682.1"/>
</dbReference>
<sequence>MMKRTAVIGLAAFYLLLTTGMFVCVVHCMAENVFAHRQHMAGMARSTNNQHSQKPCKGGKGCSCCDQHGTYIVKENIKPPVGSLPFHLEFLSVGLSAYPENRFDFSFQSRINLWTDSHAPPGPSGKDYLIQIRTLLI</sequence>
<protein>
    <submittedName>
        <fullName evidence="1">Uncharacterized protein</fullName>
    </submittedName>
</protein>
<proteinExistence type="predicted"/>
<gene>
    <name evidence="1" type="ORF">HH214_09460</name>
</gene>
<dbReference type="Pfam" id="PF26622">
    <property type="entry name" value="DUF8199"/>
    <property type="match status" value="1"/>
</dbReference>
<keyword evidence="2" id="KW-1185">Reference proteome</keyword>
<evidence type="ECO:0000313" key="1">
    <source>
        <dbReference type="EMBL" id="QJD96086.1"/>
    </source>
</evidence>
<organism evidence="1 2">
    <name type="scientific">Mucilaginibacter robiniae</name>
    <dbReference type="NCBI Taxonomy" id="2728022"/>
    <lineage>
        <taxon>Bacteria</taxon>
        <taxon>Pseudomonadati</taxon>
        <taxon>Bacteroidota</taxon>
        <taxon>Sphingobacteriia</taxon>
        <taxon>Sphingobacteriales</taxon>
        <taxon>Sphingobacteriaceae</taxon>
        <taxon>Mucilaginibacter</taxon>
    </lineage>
</organism>
<dbReference type="AlphaFoldDB" id="A0A7L5E6R3"/>
<dbReference type="KEGG" id="mrob:HH214_09460"/>
<dbReference type="EMBL" id="CP051682">
    <property type="protein sequence ID" value="QJD96086.1"/>
    <property type="molecule type" value="Genomic_DNA"/>
</dbReference>
<name>A0A7L5E6R3_9SPHI</name>